<dbReference type="EMBL" id="JRYR02000002">
    <property type="protein sequence ID" value="OHX64048.1"/>
    <property type="molecule type" value="Genomic_DNA"/>
</dbReference>
<organism evidence="2 3">
    <name type="scientific">Flammeovirga pacifica</name>
    <dbReference type="NCBI Taxonomy" id="915059"/>
    <lineage>
        <taxon>Bacteria</taxon>
        <taxon>Pseudomonadati</taxon>
        <taxon>Bacteroidota</taxon>
        <taxon>Cytophagia</taxon>
        <taxon>Cytophagales</taxon>
        <taxon>Flammeovirgaceae</taxon>
        <taxon>Flammeovirga</taxon>
    </lineage>
</organism>
<dbReference type="RefSeq" id="WP_044218240.1">
    <property type="nucleotide sequence ID" value="NZ_JRYR02000002.1"/>
</dbReference>
<gene>
    <name evidence="2" type="ORF">NH26_20785</name>
</gene>
<dbReference type="OrthoDB" id="654410at2"/>
<accession>A0A1S1YSR1</accession>
<evidence type="ECO:0000313" key="2">
    <source>
        <dbReference type="EMBL" id="OHX64048.1"/>
    </source>
</evidence>
<dbReference type="SUPFAM" id="SSF81606">
    <property type="entry name" value="PP2C-like"/>
    <property type="match status" value="1"/>
</dbReference>
<comment type="caution">
    <text evidence="2">The sequence shown here is derived from an EMBL/GenBank/DDBJ whole genome shotgun (WGS) entry which is preliminary data.</text>
</comment>
<dbReference type="Gene3D" id="3.60.40.10">
    <property type="entry name" value="PPM-type phosphatase domain"/>
    <property type="match status" value="1"/>
</dbReference>
<evidence type="ECO:0000313" key="3">
    <source>
        <dbReference type="Proteomes" id="UP000179797"/>
    </source>
</evidence>
<dbReference type="AlphaFoldDB" id="A0A1S1YSR1"/>
<dbReference type="STRING" id="915059.NH26_20785"/>
<evidence type="ECO:0000259" key="1">
    <source>
        <dbReference type="Pfam" id="PF13672"/>
    </source>
</evidence>
<keyword evidence="3" id="KW-1185">Reference proteome</keyword>
<dbReference type="Pfam" id="PF13672">
    <property type="entry name" value="PP2C_2"/>
    <property type="match status" value="1"/>
</dbReference>
<reference evidence="2 3" key="1">
    <citation type="journal article" date="2012" name="Int. J. Syst. Evol. Microbiol.">
        <title>Flammeovirga pacifica sp. nov., isolated from deep-sea sediment.</title>
        <authorList>
            <person name="Xu H."/>
            <person name="Fu Y."/>
            <person name="Yang N."/>
            <person name="Ding Z."/>
            <person name="Lai Q."/>
            <person name="Zeng R."/>
        </authorList>
    </citation>
    <scope>NUCLEOTIDE SEQUENCE [LARGE SCALE GENOMIC DNA]</scope>
    <source>
        <strain evidence="3">DSM 24597 / LMG 26175 / WPAGA1</strain>
    </source>
</reference>
<feature type="domain" description="PPM-type phosphatase" evidence="1">
    <location>
        <begin position="8"/>
        <end position="199"/>
    </location>
</feature>
<name>A0A1S1YSR1_FLAPC</name>
<protein>
    <recommendedName>
        <fullName evidence="1">PPM-type phosphatase domain-containing protein</fullName>
    </recommendedName>
</protein>
<dbReference type="InterPro" id="IPR001932">
    <property type="entry name" value="PPM-type_phosphatase-like_dom"/>
</dbReference>
<sequence length="228" mass="26141">MIEKFYKRGKSHEHHNEDAMYSATLNNDLVLMAVMDGCSSGEESQFAAALFAKILKKIVKGLPDQTDIHGEELLQSYSLFSLGMHITRSFFVQLKSVQQHLNLSYSELASTLIISIINQRTQEVWYLLAGDGVIVIDDKVEVFDQNNYPNFICYHLGNTYKEWVSDQVVIYEGNFKNFVTLATDGILKSTYKGDNIFSLLEDKEWINHFNELDFNDDIAVSKYLKVNK</sequence>
<dbReference type="InterPro" id="IPR036457">
    <property type="entry name" value="PPM-type-like_dom_sf"/>
</dbReference>
<proteinExistence type="predicted"/>
<dbReference type="Proteomes" id="UP000179797">
    <property type="component" value="Unassembled WGS sequence"/>
</dbReference>